<reference evidence="8" key="3">
    <citation type="journal article" date="2018" name="BMC Genomics">
        <title>Whole genome sequencing and function prediction of 133 gut anaerobes isolated from chicken caecum in pure cultures.</title>
        <authorList>
            <person name="Medvecky M."/>
            <person name="Cejkova D."/>
            <person name="Polansky O."/>
            <person name="Karasova D."/>
            <person name="Kubasova T."/>
            <person name="Cizek A."/>
            <person name="Rychlik I."/>
        </authorList>
    </citation>
    <scope>NUCLEOTIDE SEQUENCE</scope>
    <source>
        <strain evidence="8">An175</strain>
    </source>
</reference>
<name>A0A174R1B4_9FIRM</name>
<keyword evidence="2 5" id="KW-0690">Ribosome biogenesis</keyword>
<dbReference type="Proteomes" id="UP000196386">
    <property type="component" value="Unassembled WGS sequence"/>
</dbReference>
<evidence type="ECO:0000313" key="12">
    <source>
        <dbReference type="Proteomes" id="UP000260828"/>
    </source>
</evidence>
<dbReference type="CDD" id="cd16964">
    <property type="entry name" value="YqgF"/>
    <property type="match status" value="1"/>
</dbReference>
<keyword evidence="3 5" id="KW-0540">Nuclease</keyword>
<dbReference type="PANTHER" id="PTHR33317:SF4">
    <property type="entry name" value="POLYNUCLEOTIDYL TRANSFERASE, RIBONUCLEASE H-LIKE SUPERFAMILY PROTEIN"/>
    <property type="match status" value="1"/>
</dbReference>
<dbReference type="EMBL" id="CZBE01000012">
    <property type="protein sequence ID" value="CUP79204.1"/>
    <property type="molecule type" value="Genomic_DNA"/>
</dbReference>
<dbReference type="InterPro" id="IPR012337">
    <property type="entry name" value="RNaseH-like_sf"/>
</dbReference>
<dbReference type="Pfam" id="PF03652">
    <property type="entry name" value="RuvX"/>
    <property type="match status" value="1"/>
</dbReference>
<dbReference type="AlphaFoldDB" id="A0A174R1B4"/>
<accession>A0A174R1B4</accession>
<evidence type="ECO:0000256" key="3">
    <source>
        <dbReference type="ARBA" id="ARBA00022722"/>
    </source>
</evidence>
<dbReference type="Proteomes" id="UP000095765">
    <property type="component" value="Unassembled WGS sequence"/>
</dbReference>
<gene>
    <name evidence="7" type="primary">yrrK</name>
    <name evidence="9" type="synonym">ruvX</name>
    <name evidence="8" type="ORF">B5F11_10490</name>
    <name evidence="9" type="ORF">DXC40_12105</name>
    <name evidence="7" type="ORF">ERS852551_01966</name>
</gene>
<dbReference type="InterPro" id="IPR005227">
    <property type="entry name" value="YqgF"/>
</dbReference>
<dbReference type="OrthoDB" id="9796140at2"/>
<evidence type="ECO:0000313" key="8">
    <source>
        <dbReference type="EMBL" id="OUP69048.1"/>
    </source>
</evidence>
<keyword evidence="4 5" id="KW-0378">Hydrolase</keyword>
<dbReference type="GO" id="GO:0000967">
    <property type="term" value="P:rRNA 5'-end processing"/>
    <property type="evidence" value="ECO:0007669"/>
    <property type="project" value="UniProtKB-UniRule"/>
</dbReference>
<evidence type="ECO:0000256" key="2">
    <source>
        <dbReference type="ARBA" id="ARBA00022517"/>
    </source>
</evidence>
<sequence length="142" mass="15517">MKILAVDFGDARTGLACCDRTEYLASPIGVLHDKDFGSVLQKVAAAASEYDVQEIIVGHPINMNGTEGPRAQLCADFAGQLAKLVTVPVRLWDERGTTVSATGFLNATNTRGKKRKEVIDEVAATIILESYLNYRRNHPQKL</sequence>
<keyword evidence="1 5" id="KW-0963">Cytoplasm</keyword>
<reference evidence="9 12" key="4">
    <citation type="submission" date="2018-08" db="EMBL/GenBank/DDBJ databases">
        <title>A genome reference for cultivated species of the human gut microbiota.</title>
        <authorList>
            <person name="Zou Y."/>
            <person name="Xue W."/>
            <person name="Luo G."/>
        </authorList>
    </citation>
    <scope>NUCLEOTIDE SEQUENCE [LARGE SCALE GENOMIC DNA]</scope>
    <source>
        <strain evidence="9 12">TF05-12AC</strain>
    </source>
</reference>
<evidence type="ECO:0000313" key="7">
    <source>
        <dbReference type="EMBL" id="CUP79204.1"/>
    </source>
</evidence>
<evidence type="ECO:0000256" key="1">
    <source>
        <dbReference type="ARBA" id="ARBA00022490"/>
    </source>
</evidence>
<dbReference type="Gene3D" id="3.30.420.140">
    <property type="entry name" value="YqgF/RNase H-like domain"/>
    <property type="match status" value="1"/>
</dbReference>
<dbReference type="GO" id="GO:0004518">
    <property type="term" value="F:nuclease activity"/>
    <property type="evidence" value="ECO:0007669"/>
    <property type="project" value="UniProtKB-KW"/>
</dbReference>
<dbReference type="EMBL" id="NFKP01000012">
    <property type="protein sequence ID" value="OUP69048.1"/>
    <property type="molecule type" value="Genomic_DNA"/>
</dbReference>
<reference evidence="11" key="2">
    <citation type="submission" date="2017-04" db="EMBL/GenBank/DDBJ databases">
        <title>Function of individual gut microbiota members based on whole genome sequencing of pure cultures obtained from chicken caecum.</title>
        <authorList>
            <person name="Medvecky M."/>
            <person name="Cejkova D."/>
            <person name="Polansky O."/>
            <person name="Karasova D."/>
            <person name="Kubasova T."/>
            <person name="Cizek A."/>
            <person name="Rychlik I."/>
        </authorList>
    </citation>
    <scope>NUCLEOTIDE SEQUENCE [LARGE SCALE GENOMIC DNA]</scope>
    <source>
        <strain evidence="11">An175</strain>
    </source>
</reference>
<reference evidence="7 10" key="1">
    <citation type="submission" date="2015-09" db="EMBL/GenBank/DDBJ databases">
        <authorList>
            <consortium name="Pathogen Informatics"/>
        </authorList>
    </citation>
    <scope>NUCLEOTIDE SEQUENCE [LARGE SCALE GENOMIC DNA]</scope>
    <source>
        <strain evidence="7 10">2789STDY5834939</strain>
    </source>
</reference>
<evidence type="ECO:0000256" key="5">
    <source>
        <dbReference type="HAMAP-Rule" id="MF_00651"/>
    </source>
</evidence>
<comment type="subcellular location">
    <subcellularLocation>
        <location evidence="5">Cytoplasm</location>
    </subcellularLocation>
</comment>
<evidence type="ECO:0000313" key="9">
    <source>
        <dbReference type="EMBL" id="RGE66971.1"/>
    </source>
</evidence>
<dbReference type="SMART" id="SM00732">
    <property type="entry name" value="YqgFc"/>
    <property type="match status" value="1"/>
</dbReference>
<feature type="domain" description="YqgF/RNase H-like" evidence="6">
    <location>
        <begin position="1"/>
        <end position="101"/>
    </location>
</feature>
<dbReference type="EMBL" id="QVME01000006">
    <property type="protein sequence ID" value="RGE66971.1"/>
    <property type="molecule type" value="Genomic_DNA"/>
</dbReference>
<dbReference type="HAMAP" id="MF_00651">
    <property type="entry name" value="Nuclease_YqgF"/>
    <property type="match status" value="1"/>
</dbReference>
<dbReference type="InterPro" id="IPR006641">
    <property type="entry name" value="YqgF/RNaseH-like_dom"/>
</dbReference>
<dbReference type="EC" id="3.1.-.-" evidence="5"/>
<dbReference type="GO" id="GO:0016788">
    <property type="term" value="F:hydrolase activity, acting on ester bonds"/>
    <property type="evidence" value="ECO:0007669"/>
    <property type="project" value="UniProtKB-UniRule"/>
</dbReference>
<organism evidence="7 10">
    <name type="scientific">Anaerotruncus colihominis</name>
    <dbReference type="NCBI Taxonomy" id="169435"/>
    <lineage>
        <taxon>Bacteria</taxon>
        <taxon>Bacillati</taxon>
        <taxon>Bacillota</taxon>
        <taxon>Clostridia</taxon>
        <taxon>Eubacteriales</taxon>
        <taxon>Oscillospiraceae</taxon>
        <taxon>Anaerotruncus</taxon>
    </lineage>
</organism>
<evidence type="ECO:0000313" key="10">
    <source>
        <dbReference type="Proteomes" id="UP000095765"/>
    </source>
</evidence>
<dbReference type="RefSeq" id="WP_006875016.1">
    <property type="nucleotide sequence ID" value="NZ_CABIWA010000014.1"/>
</dbReference>
<protein>
    <recommendedName>
        <fullName evidence="5">Putative pre-16S rRNA nuclease</fullName>
        <ecNumber evidence="5">3.1.-.-</ecNumber>
    </recommendedName>
</protein>
<dbReference type="InterPro" id="IPR037027">
    <property type="entry name" value="YqgF/RNaseH-like_dom_sf"/>
</dbReference>
<comment type="similarity">
    <text evidence="5">Belongs to the YqgF HJR family.</text>
</comment>
<evidence type="ECO:0000256" key="4">
    <source>
        <dbReference type="ARBA" id="ARBA00022801"/>
    </source>
</evidence>
<proteinExistence type="inferred from homology"/>
<dbReference type="GO" id="GO:0005829">
    <property type="term" value="C:cytosol"/>
    <property type="evidence" value="ECO:0007669"/>
    <property type="project" value="TreeGrafter"/>
</dbReference>
<dbReference type="PANTHER" id="PTHR33317">
    <property type="entry name" value="POLYNUCLEOTIDYL TRANSFERASE, RIBONUCLEASE H-LIKE SUPERFAMILY PROTEIN"/>
    <property type="match status" value="1"/>
</dbReference>
<dbReference type="SUPFAM" id="SSF53098">
    <property type="entry name" value="Ribonuclease H-like"/>
    <property type="match status" value="1"/>
</dbReference>
<evidence type="ECO:0000259" key="6">
    <source>
        <dbReference type="SMART" id="SM00732"/>
    </source>
</evidence>
<dbReference type="NCBIfam" id="TIGR00250">
    <property type="entry name" value="RNAse_H_YqgF"/>
    <property type="match status" value="1"/>
</dbReference>
<dbReference type="GeneID" id="72463937"/>
<evidence type="ECO:0000313" key="11">
    <source>
        <dbReference type="Proteomes" id="UP000196386"/>
    </source>
</evidence>
<comment type="function">
    <text evidence="5">Could be a nuclease involved in processing of the 5'-end of pre-16S rRNA.</text>
</comment>
<dbReference type="Proteomes" id="UP000260828">
    <property type="component" value="Unassembled WGS sequence"/>
</dbReference>